<feature type="binding site" evidence="3 4">
    <location>
        <position position="166"/>
    </location>
    <ligand>
        <name>S-adenosyl-L-methionine</name>
        <dbReference type="ChEBI" id="CHEBI:59789"/>
    </ligand>
</feature>
<reference evidence="6 7" key="1">
    <citation type="submission" date="2017-04" db="EMBL/GenBank/DDBJ databases">
        <authorList>
            <person name="Afonso C.L."/>
            <person name="Miller P.J."/>
            <person name="Scott M.A."/>
            <person name="Spackman E."/>
            <person name="Goraichik I."/>
            <person name="Dimitrov K.M."/>
            <person name="Suarez D.L."/>
            <person name="Swayne D.E."/>
        </authorList>
    </citation>
    <scope>NUCLEOTIDE SEQUENCE [LARGE SCALE GENOMIC DNA]</scope>
    <source>
        <strain evidence="6 7">DSM 3385</strain>
    </source>
</reference>
<dbReference type="GO" id="GO:0002098">
    <property type="term" value="P:tRNA wobble uridine modification"/>
    <property type="evidence" value="ECO:0007669"/>
    <property type="project" value="InterPro"/>
</dbReference>
<dbReference type="InterPro" id="IPR041698">
    <property type="entry name" value="Methyltransf_25"/>
</dbReference>
<dbReference type="GO" id="GO:0016743">
    <property type="term" value="F:carboxyl- or carbamoyltransferase activity"/>
    <property type="evidence" value="ECO:0007669"/>
    <property type="project" value="UniProtKB-UniRule"/>
</dbReference>
<dbReference type="EMBL" id="FWXY01000007">
    <property type="protein sequence ID" value="SMC69139.1"/>
    <property type="molecule type" value="Genomic_DNA"/>
</dbReference>
<feature type="binding site" evidence="3 4">
    <location>
        <position position="73"/>
    </location>
    <ligand>
        <name>S-adenosyl-L-methionine</name>
        <dbReference type="ChEBI" id="CHEBI:59789"/>
    </ligand>
</feature>
<comment type="caution">
    <text evidence="3">Lacks conserved residue(s) required for the propagation of feature annotation.</text>
</comment>
<dbReference type="Pfam" id="PF13649">
    <property type="entry name" value="Methyltransf_25"/>
    <property type="match status" value="1"/>
</dbReference>
<comment type="function">
    <text evidence="3">Catalyzes the conversion of S-adenosyl-L-methionine (SAM) to carboxy-S-adenosyl-L-methionine (Cx-SAM).</text>
</comment>
<accession>A0A1W2B885</accession>
<evidence type="ECO:0000256" key="3">
    <source>
        <dbReference type="HAMAP-Rule" id="MF_01589"/>
    </source>
</evidence>
<evidence type="ECO:0000313" key="6">
    <source>
        <dbReference type="EMBL" id="SMC69139.1"/>
    </source>
</evidence>
<dbReference type="SUPFAM" id="SSF53335">
    <property type="entry name" value="S-adenosyl-L-methionine-dependent methyltransferases"/>
    <property type="match status" value="1"/>
</dbReference>
<sequence>MTGVLNSFPYKRQLQNGSGNSSPGLKPREFFCRFFMKKDTLFKEKKDLVPPFEFNEKVVHVFDDMITRSVPLYKECVRRQAQLAAGFYQKGTRIYDLGCSHGNFGMQFHHNMKETAFNMVAVDSSQPMLDQYQKRLKKKEFNTSLSLVCDFVENIPIANASVVVLNLTLQFISPDKRDGLIQSIYQGLNPGGILLLTEKVIHDTVDIDLLQQKFYRKFKRENGYSDLEISQKRDALEDVLVPDTLEQHRDRLMLAGFTKMDTWLKWFNFAAMLAVK</sequence>
<dbReference type="HAMAP" id="MF_01589">
    <property type="entry name" value="Cx_SAM_synthase"/>
    <property type="match status" value="1"/>
</dbReference>
<keyword evidence="7" id="KW-1185">Reference proteome</keyword>
<feature type="binding site" evidence="3">
    <location>
        <position position="233"/>
    </location>
    <ligand>
        <name>S-adenosyl-L-methionine</name>
        <dbReference type="ChEBI" id="CHEBI:59789"/>
    </ligand>
</feature>
<evidence type="ECO:0000259" key="5">
    <source>
        <dbReference type="Pfam" id="PF13649"/>
    </source>
</evidence>
<evidence type="ECO:0000256" key="2">
    <source>
        <dbReference type="ARBA" id="ARBA00022691"/>
    </source>
</evidence>
<gene>
    <name evidence="3" type="primary">cmoA</name>
    <name evidence="6" type="ORF">SAMN02746065_10789</name>
</gene>
<dbReference type="STRING" id="1121400.SAMN02746065_10789"/>
<dbReference type="InterPro" id="IPR029063">
    <property type="entry name" value="SAM-dependent_MTases_sf"/>
</dbReference>
<dbReference type="Proteomes" id="UP000192418">
    <property type="component" value="Unassembled WGS sequence"/>
</dbReference>
<comment type="similarity">
    <text evidence="3">Belongs to the class I-like SAM-binding methyltransferase superfamily. Cx-SAM synthase family.</text>
</comment>
<dbReference type="GO" id="GO:0008168">
    <property type="term" value="F:methyltransferase activity"/>
    <property type="evidence" value="ECO:0007669"/>
    <property type="project" value="UniProtKB-KW"/>
</dbReference>
<dbReference type="GO" id="GO:0032259">
    <property type="term" value="P:methylation"/>
    <property type="evidence" value="ECO:0007669"/>
    <property type="project" value="UniProtKB-KW"/>
</dbReference>
<dbReference type="GO" id="GO:1904047">
    <property type="term" value="F:S-adenosyl-L-methionine binding"/>
    <property type="evidence" value="ECO:0007669"/>
    <property type="project" value="UniProtKB-UniRule"/>
</dbReference>
<proteinExistence type="inferred from homology"/>
<evidence type="ECO:0000313" key="7">
    <source>
        <dbReference type="Proteomes" id="UP000192418"/>
    </source>
</evidence>
<keyword evidence="2 3" id="KW-0949">S-adenosyl-L-methionine</keyword>
<feature type="binding site" evidence="3 4">
    <location>
        <begin position="98"/>
        <end position="100"/>
    </location>
    <ligand>
        <name>S-adenosyl-L-methionine</name>
        <dbReference type="ChEBI" id="CHEBI:59789"/>
    </ligand>
</feature>
<dbReference type="PIRSF" id="PIRSF006325">
    <property type="entry name" value="MeTrfase_bac"/>
    <property type="match status" value="1"/>
</dbReference>
<evidence type="ECO:0000256" key="4">
    <source>
        <dbReference type="PIRSR" id="PIRSR006325-1"/>
    </source>
</evidence>
<dbReference type="PANTHER" id="PTHR43861">
    <property type="entry name" value="TRANS-ACONITATE 2-METHYLTRANSFERASE-RELATED"/>
    <property type="match status" value="1"/>
</dbReference>
<comment type="catalytic activity">
    <reaction evidence="3">
        <text>prephenate + S-adenosyl-L-methionine = carboxy-S-adenosyl-L-methionine + 3-phenylpyruvate + H2O</text>
        <dbReference type="Rhea" id="RHEA:51692"/>
        <dbReference type="ChEBI" id="CHEBI:15377"/>
        <dbReference type="ChEBI" id="CHEBI:18005"/>
        <dbReference type="ChEBI" id="CHEBI:29934"/>
        <dbReference type="ChEBI" id="CHEBI:59789"/>
        <dbReference type="ChEBI" id="CHEBI:134278"/>
    </reaction>
</comment>
<feature type="domain" description="Methyltransferase" evidence="5">
    <location>
        <begin position="94"/>
        <end position="192"/>
    </location>
</feature>
<dbReference type="EC" id="2.1.3.-" evidence="3"/>
<dbReference type="Gene3D" id="3.40.50.150">
    <property type="entry name" value="Vaccinia Virus protein VP39"/>
    <property type="match status" value="1"/>
</dbReference>
<organism evidence="6 7">
    <name type="scientific">Desulfocicer vacuolatum DSM 3385</name>
    <dbReference type="NCBI Taxonomy" id="1121400"/>
    <lineage>
        <taxon>Bacteria</taxon>
        <taxon>Pseudomonadati</taxon>
        <taxon>Thermodesulfobacteriota</taxon>
        <taxon>Desulfobacteria</taxon>
        <taxon>Desulfobacterales</taxon>
        <taxon>Desulfobacteraceae</taxon>
        <taxon>Desulfocicer</taxon>
    </lineage>
</organism>
<dbReference type="AlphaFoldDB" id="A0A1W2B885"/>
<protein>
    <recommendedName>
        <fullName evidence="3">Carboxy-S-adenosyl-L-methionine synthase</fullName>
        <shortName evidence="3">Cx-SAM synthase</shortName>
        <ecNumber evidence="3">2.1.3.-</ecNumber>
    </recommendedName>
</protein>
<keyword evidence="6" id="KW-0489">Methyltransferase</keyword>
<dbReference type="NCBIfam" id="TIGR00740">
    <property type="entry name" value="carboxy-S-adenosyl-L-methionine synthase CmoA"/>
    <property type="match status" value="1"/>
</dbReference>
<dbReference type="CDD" id="cd02440">
    <property type="entry name" value="AdoMet_MTases"/>
    <property type="match status" value="1"/>
</dbReference>
<name>A0A1W2B885_9BACT</name>
<dbReference type="PANTHER" id="PTHR43861:SF2">
    <property type="entry name" value="CARBOXY-S-ADENOSYL-L-METHIONINE SYNTHASE"/>
    <property type="match status" value="1"/>
</dbReference>
<keyword evidence="1 3" id="KW-0808">Transferase</keyword>
<dbReference type="InterPro" id="IPR005271">
    <property type="entry name" value="CmoA"/>
</dbReference>
<evidence type="ECO:0000256" key="1">
    <source>
        <dbReference type="ARBA" id="ARBA00022679"/>
    </source>
</evidence>